<evidence type="ECO:0000313" key="4">
    <source>
        <dbReference type="Proteomes" id="UP000000763"/>
    </source>
</evidence>
<dbReference type="EMBL" id="AP005531">
    <property type="protein sequence ID" value="BAD05785.1"/>
    <property type="molecule type" value="Genomic_DNA"/>
</dbReference>
<dbReference type="Proteomes" id="UP000000763">
    <property type="component" value="Chromosome 8"/>
</dbReference>
<sequence length="132" mass="14018">MLELSTHDSGDRGSINLYCASRGRLAMLGLGSCGGVAACQIIRHGCSPPPPDLASLWPDLVSSWPDPPPPVVSHRSEKGVGGERPSDAARSGAEILRHHRSQRREGETGDVVPSPITIPREDPGERPEVDGK</sequence>
<reference evidence="3" key="1">
    <citation type="submission" date="2002-07" db="EMBL/GenBank/DDBJ databases">
        <title>Oryza sativa nipponbare(GA3) genomic DNA, chromosome 8, BAC clone:B1099H05.</title>
        <authorList>
            <person name="Sasaki T."/>
            <person name="Matsumoto T."/>
            <person name="Katayose Y."/>
        </authorList>
    </citation>
    <scope>NUCLEOTIDE SEQUENCE</scope>
</reference>
<protein>
    <submittedName>
        <fullName evidence="3">Uncharacterized protein</fullName>
    </submittedName>
</protein>
<name>Q6YZ92_ORYSJ</name>
<reference evidence="4" key="3">
    <citation type="journal article" date="2005" name="Nature">
        <title>The map-based sequence of the rice genome.</title>
        <authorList>
            <consortium name="International rice genome sequencing project (IRGSP)"/>
            <person name="Matsumoto T."/>
            <person name="Wu J."/>
            <person name="Kanamori H."/>
            <person name="Katayose Y."/>
            <person name="Fujisawa M."/>
            <person name="Namiki N."/>
            <person name="Mizuno H."/>
            <person name="Yamamoto K."/>
            <person name="Antonio B.A."/>
            <person name="Baba T."/>
            <person name="Sakata K."/>
            <person name="Nagamura Y."/>
            <person name="Aoki H."/>
            <person name="Arikawa K."/>
            <person name="Arita K."/>
            <person name="Bito T."/>
            <person name="Chiden Y."/>
            <person name="Fujitsuka N."/>
            <person name="Fukunaka R."/>
            <person name="Hamada M."/>
            <person name="Harada C."/>
            <person name="Hayashi A."/>
            <person name="Hijishita S."/>
            <person name="Honda M."/>
            <person name="Hosokawa S."/>
            <person name="Ichikawa Y."/>
            <person name="Idonuma A."/>
            <person name="Iijima M."/>
            <person name="Ikeda M."/>
            <person name="Ikeno M."/>
            <person name="Ito K."/>
            <person name="Ito S."/>
            <person name="Ito T."/>
            <person name="Ito Y."/>
            <person name="Ito Y."/>
            <person name="Iwabuchi A."/>
            <person name="Kamiya K."/>
            <person name="Karasawa W."/>
            <person name="Kurita K."/>
            <person name="Katagiri S."/>
            <person name="Kikuta A."/>
            <person name="Kobayashi H."/>
            <person name="Kobayashi N."/>
            <person name="Machita K."/>
            <person name="Maehara T."/>
            <person name="Masukawa M."/>
            <person name="Mizubayashi T."/>
            <person name="Mukai Y."/>
            <person name="Nagasaki H."/>
            <person name="Nagata Y."/>
            <person name="Naito S."/>
            <person name="Nakashima M."/>
            <person name="Nakama Y."/>
            <person name="Nakamichi Y."/>
            <person name="Nakamura M."/>
            <person name="Meguro A."/>
            <person name="Negishi M."/>
            <person name="Ohta I."/>
            <person name="Ohta T."/>
            <person name="Okamoto M."/>
            <person name="Ono N."/>
            <person name="Saji S."/>
            <person name="Sakaguchi M."/>
            <person name="Sakai K."/>
            <person name="Shibata M."/>
            <person name="Shimokawa T."/>
            <person name="Song J."/>
            <person name="Takazaki Y."/>
            <person name="Terasawa K."/>
            <person name="Tsugane M."/>
            <person name="Tsuji K."/>
            <person name="Ueda S."/>
            <person name="Waki K."/>
            <person name="Yamagata H."/>
            <person name="Yamamoto M."/>
            <person name="Yamamoto S."/>
            <person name="Yamane H."/>
            <person name="Yoshiki S."/>
            <person name="Yoshihara R."/>
            <person name="Yukawa K."/>
            <person name="Zhong H."/>
            <person name="Yano M."/>
            <person name="Yuan Q."/>
            <person name="Ouyang S."/>
            <person name="Liu J."/>
            <person name="Jones K.M."/>
            <person name="Gansberger K."/>
            <person name="Moffat K."/>
            <person name="Hill J."/>
            <person name="Bera J."/>
            <person name="Fadrosh D."/>
            <person name="Jin S."/>
            <person name="Johri S."/>
            <person name="Kim M."/>
            <person name="Overton L."/>
            <person name="Reardon M."/>
            <person name="Tsitrin T."/>
            <person name="Vuong H."/>
            <person name="Weaver B."/>
            <person name="Ciecko A."/>
            <person name="Tallon L."/>
            <person name="Jackson J."/>
            <person name="Pai G."/>
            <person name="Aken S.V."/>
            <person name="Utterback T."/>
            <person name="Reidmuller S."/>
            <person name="Feldblyum T."/>
            <person name="Hsiao J."/>
            <person name="Zismann V."/>
            <person name="Iobst S."/>
            <person name="de Vazeille A.R."/>
            <person name="Buell C.R."/>
            <person name="Ying K."/>
            <person name="Li Y."/>
            <person name="Lu T."/>
            <person name="Huang Y."/>
            <person name="Zhao Q."/>
            <person name="Feng Q."/>
            <person name="Zhang L."/>
            <person name="Zhu J."/>
            <person name="Weng Q."/>
            <person name="Mu J."/>
            <person name="Lu Y."/>
            <person name="Fan D."/>
            <person name="Liu Y."/>
            <person name="Guan J."/>
            <person name="Zhang Y."/>
            <person name="Yu S."/>
            <person name="Liu X."/>
            <person name="Zhang Y."/>
            <person name="Hong G."/>
            <person name="Han B."/>
            <person name="Choisne N."/>
            <person name="Demange N."/>
            <person name="Orjeda G."/>
            <person name="Samain S."/>
            <person name="Cattolico L."/>
            <person name="Pelletier E."/>
            <person name="Couloux A."/>
            <person name="Segurens B."/>
            <person name="Wincker P."/>
            <person name="D'Hont A."/>
            <person name="Scarpelli C."/>
            <person name="Weissenbach J."/>
            <person name="Salanoubat M."/>
            <person name="Quetier F."/>
            <person name="Yu Y."/>
            <person name="Kim H.R."/>
            <person name="Rambo T."/>
            <person name="Currie J."/>
            <person name="Collura K."/>
            <person name="Luo M."/>
            <person name="Yang T."/>
            <person name="Ammiraju J.S.S."/>
            <person name="Engler F."/>
            <person name="Soderlund C."/>
            <person name="Wing R.A."/>
            <person name="Palmer L.E."/>
            <person name="de la Bastide M."/>
            <person name="Spiegel L."/>
            <person name="Nascimento L."/>
            <person name="Zutavern T."/>
            <person name="O'Shaughnessy A."/>
            <person name="Dike S."/>
            <person name="Dedhia N."/>
            <person name="Preston R."/>
            <person name="Balija V."/>
            <person name="McCombie W.R."/>
            <person name="Chow T."/>
            <person name="Chen H."/>
            <person name="Chung M."/>
            <person name="Chen C."/>
            <person name="Shaw J."/>
            <person name="Wu H."/>
            <person name="Hsiao K."/>
            <person name="Chao Y."/>
            <person name="Chu M."/>
            <person name="Cheng C."/>
            <person name="Hour A."/>
            <person name="Lee P."/>
            <person name="Lin S."/>
            <person name="Lin Y."/>
            <person name="Liou J."/>
            <person name="Liu S."/>
            <person name="Hsing Y."/>
            <person name="Raghuvanshi S."/>
            <person name="Mohanty A."/>
            <person name="Bharti A.K."/>
            <person name="Gaur A."/>
            <person name="Gupta V."/>
            <person name="Kumar D."/>
            <person name="Ravi V."/>
            <person name="Vij S."/>
            <person name="Kapur A."/>
            <person name="Khurana P."/>
            <person name="Khurana P."/>
            <person name="Khurana J.P."/>
            <person name="Tyagi A.K."/>
            <person name="Gaikwad K."/>
            <person name="Singh A."/>
            <person name="Dalal V."/>
            <person name="Srivastava S."/>
            <person name="Dixit A."/>
            <person name="Pal A.K."/>
            <person name="Ghazi I.A."/>
            <person name="Yadav M."/>
            <person name="Pandit A."/>
            <person name="Bhargava A."/>
            <person name="Sureshbabu K."/>
            <person name="Batra K."/>
            <person name="Sharma T.R."/>
            <person name="Mohapatra T."/>
            <person name="Singh N.K."/>
            <person name="Messing J."/>
            <person name="Nelson A.B."/>
            <person name="Fuks G."/>
            <person name="Kavchok S."/>
            <person name="Keizer G."/>
            <person name="Linton E."/>
            <person name="Llaca V."/>
            <person name="Song R."/>
            <person name="Tanyolac B."/>
            <person name="Young S."/>
            <person name="Ho-Il K."/>
            <person name="Hahn J.H."/>
            <person name="Sangsakoo G."/>
            <person name="Vanavichit A."/>
            <person name="de Mattos Luiz.A.T."/>
            <person name="Zimmer P.D."/>
            <person name="Malone G."/>
            <person name="Dellagostin O."/>
            <person name="de Oliveira A.C."/>
            <person name="Bevan M."/>
            <person name="Bancroft I."/>
            <person name="Minx P."/>
            <person name="Cordum H."/>
            <person name="Wilson R."/>
            <person name="Cheng Z."/>
            <person name="Jin W."/>
            <person name="Jiang J."/>
            <person name="Leong S.A."/>
            <person name="Iwama H."/>
            <person name="Gojobori T."/>
            <person name="Itoh T."/>
            <person name="Niimura Y."/>
            <person name="Fujii Y."/>
            <person name="Habara T."/>
            <person name="Sakai H."/>
            <person name="Sato Y."/>
            <person name="Wilson G."/>
            <person name="Kumar K."/>
            <person name="McCouch S."/>
            <person name="Juretic N."/>
            <person name="Hoen D."/>
            <person name="Wright S."/>
            <person name="Bruskiewich R."/>
            <person name="Bureau T."/>
            <person name="Miyao A."/>
            <person name="Hirochika H."/>
            <person name="Nishikawa T."/>
            <person name="Kadowaki K."/>
            <person name="Sugiura M."/>
            <person name="Burr B."/>
            <person name="Sasaki T."/>
        </authorList>
    </citation>
    <scope>NUCLEOTIDE SEQUENCE [LARGE SCALE GENOMIC DNA]</scope>
    <source>
        <strain evidence="4">cv. Nipponbare</strain>
    </source>
</reference>
<dbReference type="AlphaFoldDB" id="Q6YZ92"/>
<feature type="compositionally biased region" description="Basic and acidic residues" evidence="1">
    <location>
        <begin position="74"/>
        <end position="87"/>
    </location>
</feature>
<reference evidence="4" key="4">
    <citation type="journal article" date="2008" name="Nucleic Acids Res.">
        <title>The rice annotation project database (RAP-DB): 2008 update.</title>
        <authorList>
            <consortium name="The rice annotation project (RAP)"/>
        </authorList>
    </citation>
    <scope>GENOME REANNOTATION</scope>
    <source>
        <strain evidence="4">cv. Nipponbare</strain>
    </source>
</reference>
<accession>Q6YZ92</accession>
<dbReference type="EMBL" id="AP005505">
    <property type="protein sequence ID" value="BAD05746.1"/>
    <property type="molecule type" value="Genomic_DNA"/>
</dbReference>
<evidence type="ECO:0000313" key="2">
    <source>
        <dbReference type="EMBL" id="BAD05746.1"/>
    </source>
</evidence>
<reference evidence="2" key="2">
    <citation type="submission" date="2002-07" db="EMBL/GenBank/DDBJ databases">
        <title>Oryza sativa nipponbare(GA3) genomic DNA, chromosome 8, PAC clone:P0610E02.</title>
        <authorList>
            <person name="Sasaki T."/>
            <person name="Matsumoto T."/>
            <person name="Katayose Y."/>
        </authorList>
    </citation>
    <scope>NUCLEOTIDE SEQUENCE</scope>
</reference>
<feature type="region of interest" description="Disordered" evidence="1">
    <location>
        <begin position="52"/>
        <end position="132"/>
    </location>
</feature>
<evidence type="ECO:0000256" key="1">
    <source>
        <dbReference type="SAM" id="MobiDB-lite"/>
    </source>
</evidence>
<organism evidence="3 4">
    <name type="scientific">Oryza sativa subsp. japonica</name>
    <name type="common">Rice</name>
    <dbReference type="NCBI Taxonomy" id="39947"/>
    <lineage>
        <taxon>Eukaryota</taxon>
        <taxon>Viridiplantae</taxon>
        <taxon>Streptophyta</taxon>
        <taxon>Embryophyta</taxon>
        <taxon>Tracheophyta</taxon>
        <taxon>Spermatophyta</taxon>
        <taxon>Magnoliopsida</taxon>
        <taxon>Liliopsida</taxon>
        <taxon>Poales</taxon>
        <taxon>Poaceae</taxon>
        <taxon>BOP clade</taxon>
        <taxon>Oryzoideae</taxon>
        <taxon>Oryzeae</taxon>
        <taxon>Oryzinae</taxon>
        <taxon>Oryza</taxon>
        <taxon>Oryza sativa</taxon>
    </lineage>
</organism>
<evidence type="ECO:0000313" key="3">
    <source>
        <dbReference type="EMBL" id="BAD05785.1"/>
    </source>
</evidence>
<gene>
    <name evidence="3" type="ORF">B1099H05.44</name>
    <name evidence="2" type="ORF">P0610E02.20</name>
</gene>
<proteinExistence type="predicted"/>
<feature type="compositionally biased region" description="Basic and acidic residues" evidence="1">
    <location>
        <begin position="119"/>
        <end position="132"/>
    </location>
</feature>